<keyword evidence="3" id="KW-1185">Reference proteome</keyword>
<accession>A0ABV1J982</accession>
<reference evidence="2 3" key="1">
    <citation type="submission" date="2024-04" db="EMBL/GenBank/DDBJ databases">
        <title>Human intestinal bacterial collection.</title>
        <authorList>
            <person name="Pauvert C."/>
            <person name="Hitch T.C.A."/>
            <person name="Clavel T."/>
        </authorList>
    </citation>
    <scope>NUCLEOTIDE SEQUENCE [LARGE SCALE GENOMIC DNA]</scope>
    <source>
        <strain evidence="2 3">CLA-SR-H026</strain>
    </source>
</reference>
<organism evidence="2 3">
    <name type="scientific">Aedoeadaptatus acetigenes</name>
    <dbReference type="NCBI Taxonomy" id="2981723"/>
    <lineage>
        <taxon>Bacteria</taxon>
        <taxon>Bacillati</taxon>
        <taxon>Bacillota</taxon>
        <taxon>Tissierellia</taxon>
        <taxon>Tissierellales</taxon>
        <taxon>Peptoniphilaceae</taxon>
        <taxon>Aedoeadaptatus</taxon>
    </lineage>
</organism>
<evidence type="ECO:0000256" key="1">
    <source>
        <dbReference type="SAM" id="MobiDB-lite"/>
    </source>
</evidence>
<dbReference type="RefSeq" id="WP_148474135.1">
    <property type="nucleotide sequence ID" value="NZ_JAOQJD010000014.1"/>
</dbReference>
<evidence type="ECO:0000313" key="2">
    <source>
        <dbReference type="EMBL" id="MEQ3354377.1"/>
    </source>
</evidence>
<name>A0ABV1J982_9FIRM</name>
<evidence type="ECO:0000313" key="3">
    <source>
        <dbReference type="Proteomes" id="UP001481872"/>
    </source>
</evidence>
<feature type="region of interest" description="Disordered" evidence="1">
    <location>
        <begin position="33"/>
        <end position="80"/>
    </location>
</feature>
<comment type="caution">
    <text evidence="2">The sequence shown here is derived from an EMBL/GenBank/DDBJ whole genome shotgun (WGS) entry which is preliminary data.</text>
</comment>
<protein>
    <submittedName>
        <fullName evidence="2">Uncharacterized protein</fullName>
    </submittedName>
</protein>
<feature type="compositionally biased region" description="Basic and acidic residues" evidence="1">
    <location>
        <begin position="35"/>
        <end position="64"/>
    </location>
</feature>
<proteinExistence type="predicted"/>
<dbReference type="Proteomes" id="UP001481872">
    <property type="component" value="Unassembled WGS sequence"/>
</dbReference>
<dbReference type="EMBL" id="JBBNPS010000040">
    <property type="protein sequence ID" value="MEQ3354377.1"/>
    <property type="molecule type" value="Genomic_DNA"/>
</dbReference>
<sequence>MMNKKKVVLGIFVVLVVLASALYLKKESTYSMVQDQRKSEDSQGKTQDGPDERSPQDIAADKKIAKQRAKNRKDWIEKGMSGSVTRGGDVVLGPTGEDRSLDLFIELDQAVSNYIKSKPDIYPAREEGHENDHDAEFVFAPTVDYRIDEMIGTIPAEARKGPIQGLKNDELFVYEARRLDGSYDELLLAKPHGEKEWKVVFTGSYYDLKKAVQ</sequence>
<gene>
    <name evidence="2" type="ORF">AAA081_08735</name>
</gene>